<comment type="caution">
    <text evidence="1">The sequence shown here is derived from an EMBL/GenBank/DDBJ whole genome shotgun (WGS) entry which is preliminary data.</text>
</comment>
<sequence>MDRLTIKEAISFCKQGKEVILRNDDYEDLVLVDYEDGYLKDIAGDYINPYKDLLKGDYFIKKSCLKDNRSNKQPHKKIFVI</sequence>
<gene>
    <name evidence="1" type="ORF">LIY65_06455</name>
</gene>
<protein>
    <submittedName>
        <fullName evidence="1">Uncharacterized protein</fullName>
    </submittedName>
</protein>
<proteinExistence type="predicted"/>
<dbReference type="EMBL" id="JAJCGD010000014">
    <property type="protein sequence ID" value="MCB6828334.1"/>
    <property type="molecule type" value="Genomic_DNA"/>
</dbReference>
<evidence type="ECO:0000313" key="1">
    <source>
        <dbReference type="EMBL" id="MCB6828334.1"/>
    </source>
</evidence>
<name>A0AAW4U1C5_9FIRM</name>
<dbReference type="Proteomes" id="UP001198190">
    <property type="component" value="Unassembled WGS sequence"/>
</dbReference>
<dbReference type="AlphaFoldDB" id="A0AAW4U1C5"/>
<organism evidence="1 2">
    <name type="scientific">Megamonas funiformis</name>
    <dbReference type="NCBI Taxonomy" id="437897"/>
    <lineage>
        <taxon>Bacteria</taxon>
        <taxon>Bacillati</taxon>
        <taxon>Bacillota</taxon>
        <taxon>Negativicutes</taxon>
        <taxon>Selenomonadales</taxon>
        <taxon>Selenomonadaceae</taxon>
        <taxon>Megamonas</taxon>
    </lineage>
</organism>
<dbReference type="RefSeq" id="WP_227152912.1">
    <property type="nucleotide sequence ID" value="NZ_JAJCGD010000014.1"/>
</dbReference>
<reference evidence="1" key="1">
    <citation type="submission" date="2021-10" db="EMBL/GenBank/DDBJ databases">
        <title>Collection of gut derived symbiotic bacterial strains cultured from healthy donors.</title>
        <authorList>
            <person name="Lin H."/>
            <person name="Littmann E."/>
            <person name="Claire K."/>
            <person name="Pamer E."/>
        </authorList>
    </citation>
    <scope>NUCLEOTIDE SEQUENCE</scope>
    <source>
        <strain evidence="1">MSK.7.16</strain>
    </source>
</reference>
<accession>A0AAW4U1C5</accession>
<evidence type="ECO:0000313" key="2">
    <source>
        <dbReference type="Proteomes" id="UP001198190"/>
    </source>
</evidence>